<keyword evidence="2 4" id="KW-0238">DNA-binding</keyword>
<dbReference type="GO" id="GO:0010468">
    <property type="term" value="P:regulation of gene expression"/>
    <property type="evidence" value="ECO:0007669"/>
    <property type="project" value="Ensembl"/>
</dbReference>
<name>A0A6P5QBW1_MUSCR</name>
<feature type="compositionally biased region" description="Acidic residues" evidence="5">
    <location>
        <begin position="390"/>
        <end position="408"/>
    </location>
</feature>
<feature type="domain" description="HMG box" evidence="6">
    <location>
        <begin position="100"/>
        <end position="168"/>
    </location>
</feature>
<protein>
    <submittedName>
        <fullName evidence="8">Upstream-binding factor 1-like protein 1</fullName>
    </submittedName>
</protein>
<dbReference type="Pfam" id="PF00505">
    <property type="entry name" value="HMG_box"/>
    <property type="match status" value="1"/>
</dbReference>
<dbReference type="RefSeq" id="XP_021027574.1">
    <property type="nucleotide sequence ID" value="XM_021171915.1"/>
</dbReference>
<proteinExistence type="predicted"/>
<evidence type="ECO:0000256" key="1">
    <source>
        <dbReference type="ARBA" id="ARBA00004123"/>
    </source>
</evidence>
<dbReference type="PROSITE" id="PS50118">
    <property type="entry name" value="HMG_BOX_2"/>
    <property type="match status" value="2"/>
</dbReference>
<evidence type="ECO:0000256" key="2">
    <source>
        <dbReference type="ARBA" id="ARBA00023125"/>
    </source>
</evidence>
<gene>
    <name evidence="8" type="primary">LOC110301448</name>
</gene>
<evidence type="ECO:0000259" key="6">
    <source>
        <dbReference type="PROSITE" id="PS50118"/>
    </source>
</evidence>
<evidence type="ECO:0000256" key="4">
    <source>
        <dbReference type="PROSITE-ProRule" id="PRU00267"/>
    </source>
</evidence>
<keyword evidence="7" id="KW-1185">Reference proteome</keyword>
<feature type="domain" description="HMG box" evidence="6">
    <location>
        <begin position="224"/>
        <end position="290"/>
    </location>
</feature>
<dbReference type="GO" id="GO:0005737">
    <property type="term" value="C:cytoplasm"/>
    <property type="evidence" value="ECO:0007669"/>
    <property type="project" value="Ensembl"/>
</dbReference>
<dbReference type="Proteomes" id="UP000515126">
    <property type="component" value="Chromosome 9"/>
</dbReference>
<keyword evidence="3 4" id="KW-0539">Nucleus</keyword>
<dbReference type="CDD" id="cd21998">
    <property type="entry name" value="HMG-box_UBF1_rpt1-like"/>
    <property type="match status" value="1"/>
</dbReference>
<dbReference type="GO" id="GO:0005634">
    <property type="term" value="C:nucleus"/>
    <property type="evidence" value="ECO:0007669"/>
    <property type="project" value="UniProtKB-SubCell"/>
</dbReference>
<dbReference type="PANTHER" id="PTHR46318:SF1">
    <property type="entry name" value="UPSTREAM-BINDING FACTOR 1-LIKE PROTEIN 1-RELATED"/>
    <property type="match status" value="1"/>
</dbReference>
<dbReference type="KEGG" id="mcal:110301448"/>
<comment type="subcellular location">
    <subcellularLocation>
        <location evidence="1">Nucleus</location>
    </subcellularLocation>
</comment>
<dbReference type="GO" id="GO:0003677">
    <property type="term" value="F:DNA binding"/>
    <property type="evidence" value="ECO:0007669"/>
    <property type="project" value="UniProtKB-UniRule"/>
</dbReference>
<dbReference type="AlphaFoldDB" id="A0A6P5QBW1"/>
<feature type="region of interest" description="Disordered" evidence="5">
    <location>
        <begin position="303"/>
        <end position="431"/>
    </location>
</feature>
<reference evidence="8" key="1">
    <citation type="submission" date="2025-08" db="UniProtKB">
        <authorList>
            <consortium name="RefSeq"/>
        </authorList>
    </citation>
    <scope>IDENTIFICATION</scope>
</reference>
<evidence type="ECO:0000256" key="5">
    <source>
        <dbReference type="SAM" id="MobiDB-lite"/>
    </source>
</evidence>
<dbReference type="SMART" id="SM00398">
    <property type="entry name" value="HMG"/>
    <property type="match status" value="2"/>
</dbReference>
<dbReference type="InterPro" id="IPR009071">
    <property type="entry name" value="HMG_box_dom"/>
</dbReference>
<dbReference type="PANTHER" id="PTHR46318">
    <property type="entry name" value="UPSTREAM BINDING TRANSCRIPTION FACTOR"/>
    <property type="match status" value="1"/>
</dbReference>
<evidence type="ECO:0000313" key="8">
    <source>
        <dbReference type="RefSeq" id="XP_021027574.1"/>
    </source>
</evidence>
<feature type="DNA-binding region" description="HMG box" evidence="4">
    <location>
        <begin position="100"/>
        <end position="168"/>
    </location>
</feature>
<feature type="DNA-binding region" description="HMG box" evidence="4">
    <location>
        <begin position="224"/>
        <end position="290"/>
    </location>
</feature>
<evidence type="ECO:0000256" key="3">
    <source>
        <dbReference type="ARBA" id="ARBA00023242"/>
    </source>
</evidence>
<evidence type="ECO:0000313" key="7">
    <source>
        <dbReference type="Proteomes" id="UP000515126"/>
    </source>
</evidence>
<organism evidence="7 8">
    <name type="scientific">Mus caroli</name>
    <name type="common">Ryukyu mouse</name>
    <name type="synonym">Ricefield mouse</name>
    <dbReference type="NCBI Taxonomy" id="10089"/>
    <lineage>
        <taxon>Eukaryota</taxon>
        <taxon>Metazoa</taxon>
        <taxon>Chordata</taxon>
        <taxon>Craniata</taxon>
        <taxon>Vertebrata</taxon>
        <taxon>Euteleostomi</taxon>
        <taxon>Mammalia</taxon>
        <taxon>Eutheria</taxon>
        <taxon>Euarchontoglires</taxon>
        <taxon>Glires</taxon>
        <taxon>Rodentia</taxon>
        <taxon>Myomorpha</taxon>
        <taxon>Muroidea</taxon>
        <taxon>Muridae</taxon>
        <taxon>Murinae</taxon>
        <taxon>Mus</taxon>
        <taxon>Mus</taxon>
    </lineage>
</organism>
<feature type="region of interest" description="Disordered" evidence="5">
    <location>
        <begin position="167"/>
        <end position="196"/>
    </location>
</feature>
<dbReference type="GeneID" id="110301448"/>
<dbReference type="CDD" id="cd22003">
    <property type="entry name" value="HMG-box_UBF1_rpt6-like"/>
    <property type="match status" value="1"/>
</dbReference>
<dbReference type="SUPFAM" id="SSF47095">
    <property type="entry name" value="HMG-box"/>
    <property type="match status" value="2"/>
</dbReference>
<dbReference type="GO" id="GO:0007566">
    <property type="term" value="P:embryo implantation"/>
    <property type="evidence" value="ECO:0007669"/>
    <property type="project" value="Ensembl"/>
</dbReference>
<dbReference type="InterPro" id="IPR051762">
    <property type="entry name" value="UBF1"/>
</dbReference>
<accession>A0A6P5QBW1</accession>
<dbReference type="Gene3D" id="1.10.30.10">
    <property type="entry name" value="High mobility group box domain"/>
    <property type="match status" value="2"/>
</dbReference>
<dbReference type="InterPro" id="IPR036910">
    <property type="entry name" value="HMG_box_dom_sf"/>
</dbReference>
<sequence>MTSLDKQGLWSEKDILKLLECMKHNIPSDDSREFQKSQADLDWSKVAFGLFSGEMCKQKWMEISCNLRTFRTLRELVQEAKELTKKTHKNKTVKEHPDRPKRPLTAYLRFYKEQRAKYCQMYPKYNNAQLTKILAEKYHQLPAEIKQRYIMDFKKEKQDFQEKMSQFKKNHPVSGYPKKSVVPHSHPTKVPMKSQGDIKNVKSLVKTESPKTVSSDMKFQGEPRKPPMNAYHKFHQDSWSSPELRHLSFRKRWVEISRRWHQVPENEKEHYSNQVKRLQKQYRVKLDRWLKRLSPEEYAAYKEAKATCGKRKNMSMSGGRSPKFGRTDDLQSSSEKGLQIKPGEVEELLDPGTDSSETIQGHHDGSQSSRQDITDDSEEEDSSISSDYSSTDEDDENLPQDDREEEDSSTSSVSSSTDEDDENLPQGNPQI</sequence>
<dbReference type="GO" id="GO:0001832">
    <property type="term" value="P:blastocyst growth"/>
    <property type="evidence" value="ECO:0007669"/>
    <property type="project" value="Ensembl"/>
</dbReference>